<evidence type="ECO:0000313" key="1">
    <source>
        <dbReference type="EMBL" id="PIS22133.1"/>
    </source>
</evidence>
<name>A0A2H0XB31_UNCKA</name>
<organism evidence="1 2">
    <name type="scientific">candidate division WWE3 bacterium CG08_land_8_20_14_0_20_41_10</name>
    <dbReference type="NCBI Taxonomy" id="1975085"/>
    <lineage>
        <taxon>Bacteria</taxon>
        <taxon>Katanobacteria</taxon>
    </lineage>
</organism>
<accession>A0A2H0XB31</accession>
<reference evidence="2" key="1">
    <citation type="submission" date="2017-09" db="EMBL/GenBank/DDBJ databases">
        <title>Depth-based differentiation of microbial function through sediment-hosted aquifers and enrichment of novel symbionts in the deep terrestrial subsurface.</title>
        <authorList>
            <person name="Probst A.J."/>
            <person name="Ladd B."/>
            <person name="Jarett J.K."/>
            <person name="Geller-Mcgrath D.E."/>
            <person name="Sieber C.M.K."/>
            <person name="Emerson J.B."/>
            <person name="Anantharaman K."/>
            <person name="Thomas B.C."/>
            <person name="Malmstrom R."/>
            <person name="Stieglmeier M."/>
            <person name="Klingl A."/>
            <person name="Woyke T."/>
            <person name="Ryan C.M."/>
            <person name="Banfield J.F."/>
        </authorList>
    </citation>
    <scope>NUCLEOTIDE SEQUENCE [LARGE SCALE GENOMIC DNA]</scope>
</reference>
<dbReference type="AlphaFoldDB" id="A0A2H0XB31"/>
<dbReference type="EMBL" id="PEYU01000078">
    <property type="protein sequence ID" value="PIS22133.1"/>
    <property type="molecule type" value="Genomic_DNA"/>
</dbReference>
<gene>
    <name evidence="1" type="ORF">COT50_03595</name>
</gene>
<protein>
    <submittedName>
        <fullName evidence="1">Uncharacterized protein</fullName>
    </submittedName>
</protein>
<evidence type="ECO:0000313" key="2">
    <source>
        <dbReference type="Proteomes" id="UP000231252"/>
    </source>
</evidence>
<dbReference type="Proteomes" id="UP000231252">
    <property type="component" value="Unassembled WGS sequence"/>
</dbReference>
<comment type="caution">
    <text evidence="1">The sequence shown here is derived from an EMBL/GenBank/DDBJ whole genome shotgun (WGS) entry which is preliminary data.</text>
</comment>
<sequence>MFNSYPQALKIKEQEYLLNQLDRGEIDNYEFIVQLLNLRRHEPEIIITKKEIEKNFDFIPLFRSMVDVANCMISYQEESLAKDKGGNKRE</sequence>
<proteinExistence type="predicted"/>